<evidence type="ECO:0000256" key="1">
    <source>
        <dbReference type="PROSITE-ProRule" id="PRU01011"/>
    </source>
</evidence>
<dbReference type="Proteomes" id="UP000186922">
    <property type="component" value="Unassembled WGS sequence"/>
</dbReference>
<comment type="caution">
    <text evidence="5">The sequence shown here is derived from an EMBL/GenBank/DDBJ whole genome shotgun (WGS) entry which is preliminary data.</text>
</comment>
<dbReference type="InterPro" id="IPR036375">
    <property type="entry name" value="Hemopexin-like_dom_sf"/>
</dbReference>
<dbReference type="InterPro" id="IPR001506">
    <property type="entry name" value="Peptidase_M12A"/>
</dbReference>
<dbReference type="GO" id="GO:0008270">
    <property type="term" value="F:zinc ion binding"/>
    <property type="evidence" value="ECO:0007669"/>
    <property type="project" value="UniProtKB-UniRule"/>
</dbReference>
<dbReference type="Pfam" id="PF00045">
    <property type="entry name" value="Hemopexin"/>
    <property type="match status" value="2"/>
</dbReference>
<evidence type="ECO:0000256" key="3">
    <source>
        <dbReference type="RuleBase" id="RU361183"/>
    </source>
</evidence>
<dbReference type="InterPro" id="IPR034035">
    <property type="entry name" value="Astacin-like_dom"/>
</dbReference>
<dbReference type="Gene3D" id="3.40.390.10">
    <property type="entry name" value="Collagenase (Catalytic Domain)"/>
    <property type="match status" value="1"/>
</dbReference>
<accession>A0A1D1VX41</accession>
<dbReference type="InterPro" id="IPR006026">
    <property type="entry name" value="Peptidase_Metallo"/>
</dbReference>
<dbReference type="EMBL" id="BDGG01000010">
    <property type="protein sequence ID" value="GAV04358.1"/>
    <property type="molecule type" value="Genomic_DNA"/>
</dbReference>
<dbReference type="SMART" id="SM00120">
    <property type="entry name" value="HX"/>
    <property type="match status" value="2"/>
</dbReference>
<keyword evidence="2 3" id="KW-0862">Zinc</keyword>
<dbReference type="PANTHER" id="PTHR10127:SF883">
    <property type="entry name" value="ZINC METALLOPROTEINASE NAS-8"/>
    <property type="match status" value="1"/>
</dbReference>
<feature type="binding site" evidence="2">
    <location>
        <position position="175"/>
    </location>
    <ligand>
        <name>Zn(2+)</name>
        <dbReference type="ChEBI" id="CHEBI:29105"/>
        <note>catalytic</note>
    </ligand>
</feature>
<dbReference type="AlphaFoldDB" id="A0A1D1VX41"/>
<proteinExistence type="predicted"/>
<dbReference type="SUPFAM" id="SSF55486">
    <property type="entry name" value="Metalloproteases ('zincins'), catalytic domain"/>
    <property type="match status" value="1"/>
</dbReference>
<dbReference type="STRING" id="947166.A0A1D1VX41"/>
<evidence type="ECO:0000259" key="4">
    <source>
        <dbReference type="PROSITE" id="PS51864"/>
    </source>
</evidence>
<dbReference type="SUPFAM" id="SSF50923">
    <property type="entry name" value="Hemopexin-like domain"/>
    <property type="match status" value="1"/>
</dbReference>
<feature type="binding site" evidence="2">
    <location>
        <position position="185"/>
    </location>
    <ligand>
        <name>Zn(2+)</name>
        <dbReference type="ChEBI" id="CHEBI:29105"/>
        <note>catalytic</note>
    </ligand>
</feature>
<dbReference type="OrthoDB" id="291007at2759"/>
<dbReference type="Pfam" id="PF01400">
    <property type="entry name" value="Astacin"/>
    <property type="match status" value="1"/>
</dbReference>
<dbReference type="PRINTS" id="PR00480">
    <property type="entry name" value="ASTACIN"/>
</dbReference>
<comment type="caution">
    <text evidence="2">Lacks conserved residue(s) required for the propagation of feature annotation.</text>
</comment>
<dbReference type="PROSITE" id="PS51864">
    <property type="entry name" value="ASTACIN"/>
    <property type="match status" value="1"/>
</dbReference>
<dbReference type="InterPro" id="IPR024079">
    <property type="entry name" value="MetalloPept_cat_dom_sf"/>
</dbReference>
<reference evidence="5 6" key="1">
    <citation type="journal article" date="2016" name="Nat. Commun.">
        <title>Extremotolerant tardigrade genome and improved radiotolerance of human cultured cells by tardigrade-unique protein.</title>
        <authorList>
            <person name="Hashimoto T."/>
            <person name="Horikawa D.D."/>
            <person name="Saito Y."/>
            <person name="Kuwahara H."/>
            <person name="Kozuka-Hata H."/>
            <person name="Shin-I T."/>
            <person name="Minakuchi Y."/>
            <person name="Ohishi K."/>
            <person name="Motoyama A."/>
            <person name="Aizu T."/>
            <person name="Enomoto A."/>
            <person name="Kondo K."/>
            <person name="Tanaka S."/>
            <person name="Hara Y."/>
            <person name="Koshikawa S."/>
            <person name="Sagara H."/>
            <person name="Miura T."/>
            <person name="Yokobori S."/>
            <person name="Miyagawa K."/>
            <person name="Suzuki Y."/>
            <person name="Kubo T."/>
            <person name="Oyama M."/>
            <person name="Kohara Y."/>
            <person name="Fujiyama A."/>
            <person name="Arakawa K."/>
            <person name="Katayama T."/>
            <person name="Toyoda A."/>
            <person name="Kunieda T."/>
        </authorList>
    </citation>
    <scope>NUCLEOTIDE SEQUENCE [LARGE SCALE GENOMIC DNA]</scope>
    <source>
        <strain evidence="5 6">YOKOZUNA-1</strain>
    </source>
</reference>
<keyword evidence="2" id="KW-1015">Disulfide bond</keyword>
<protein>
    <recommendedName>
        <fullName evidence="3">Metalloendopeptidase</fullName>
        <ecNumber evidence="3">3.4.24.-</ecNumber>
    </recommendedName>
</protein>
<feature type="repeat" description="Hemopexin" evidence="1">
    <location>
        <begin position="438"/>
        <end position="484"/>
    </location>
</feature>
<dbReference type="PROSITE" id="PS51642">
    <property type="entry name" value="HEMOPEXIN_2"/>
    <property type="match status" value="2"/>
</dbReference>
<keyword evidence="2 3" id="KW-0378">Hydrolase</keyword>
<feature type="active site" evidence="2">
    <location>
        <position position="176"/>
    </location>
</feature>
<feature type="repeat" description="Hemopexin" evidence="1">
    <location>
        <begin position="392"/>
        <end position="437"/>
    </location>
</feature>
<gene>
    <name evidence="5" type="primary">RvY_14646-1</name>
    <name evidence="5" type="synonym">RvY_14646.1</name>
    <name evidence="5" type="ORF">RvY_14646</name>
</gene>
<feature type="signal peptide" evidence="3">
    <location>
        <begin position="1"/>
        <end position="23"/>
    </location>
</feature>
<feature type="disulfide bond" evidence="2">
    <location>
        <begin position="125"/>
        <end position="280"/>
    </location>
</feature>
<sequence>MTTPRAVIFFFFIGTCVIRLRHSYVIPNTEEETLQTPQQDINNGLEEDDEGFDLIDGPNADEVGRHVEGDMIYPGSFERQVRAVTNQDFKKWTKGIIPYTIDPYYSASQRKIIYAAIDEIQGKTCVNFVERSSETDYVRIMPGEGCSSYVGRRGGQQVVTLDPWRCLTEVGVVSHELLHVLGFYHEHTRLDRDEFIDVLWNNMENGREVNFHKRSPGTIDSLGKSYDYNSVMHYSAYAFSIDERRPTILPRYPTVSAKKLGQRKELSPLDAEKVNQYYGCGNNGRRINEPEDTSYRGFYTPPLPKAETTTTTTTTVAPPVVRRVISPRLKASQSVVLADSATPCDAGFRTNAMLSTLDDNMIIMSSKQFWVVDPHRYLSKALVIRDYYPDLPDNIDAAFTWINGQTYFFKGRSYWKYRGYQQLDGYPQDISSGFPGLPDSLDAAFLWNEGRIVFVKGDSYWTLHPTHFNQVRGPFPLQPELGFPSNIEAGLEWPTASVVDTKADSTTVWILADEILYPIDSSSFKVDSYKPQERLSSWLRCDLYDRSVNSNLAGLSHEFW</sequence>
<comment type="cofactor">
    <cofactor evidence="2 3">
        <name>Zn(2+)</name>
        <dbReference type="ChEBI" id="CHEBI:29105"/>
    </cofactor>
    <text evidence="2 3">Binds 1 zinc ion per subunit.</text>
</comment>
<evidence type="ECO:0000313" key="5">
    <source>
        <dbReference type="EMBL" id="GAV04358.1"/>
    </source>
</evidence>
<dbReference type="SMART" id="SM00235">
    <property type="entry name" value="ZnMc"/>
    <property type="match status" value="1"/>
</dbReference>
<name>A0A1D1VX41_RAMVA</name>
<keyword evidence="3" id="KW-0732">Signal</keyword>
<dbReference type="GO" id="GO:0006508">
    <property type="term" value="P:proteolysis"/>
    <property type="evidence" value="ECO:0007669"/>
    <property type="project" value="UniProtKB-KW"/>
</dbReference>
<dbReference type="PANTHER" id="PTHR10127">
    <property type="entry name" value="DISCOIDIN, CUB, EGF, LAMININ , AND ZINC METALLOPROTEASE DOMAIN CONTAINING"/>
    <property type="match status" value="1"/>
</dbReference>
<organism evidence="5 6">
    <name type="scientific">Ramazzottius varieornatus</name>
    <name type="common">Water bear</name>
    <name type="synonym">Tardigrade</name>
    <dbReference type="NCBI Taxonomy" id="947166"/>
    <lineage>
        <taxon>Eukaryota</taxon>
        <taxon>Metazoa</taxon>
        <taxon>Ecdysozoa</taxon>
        <taxon>Tardigrada</taxon>
        <taxon>Eutardigrada</taxon>
        <taxon>Parachela</taxon>
        <taxon>Hypsibioidea</taxon>
        <taxon>Ramazzottiidae</taxon>
        <taxon>Ramazzottius</taxon>
    </lineage>
</organism>
<keyword evidence="2 3" id="KW-0479">Metal-binding</keyword>
<evidence type="ECO:0000256" key="2">
    <source>
        <dbReference type="PROSITE-ProRule" id="PRU01211"/>
    </source>
</evidence>
<keyword evidence="2 3" id="KW-0645">Protease</keyword>
<evidence type="ECO:0000313" key="6">
    <source>
        <dbReference type="Proteomes" id="UP000186922"/>
    </source>
</evidence>
<dbReference type="Gene3D" id="2.110.10.10">
    <property type="entry name" value="Hemopexin-like domain"/>
    <property type="match status" value="1"/>
</dbReference>
<dbReference type="InterPro" id="IPR018487">
    <property type="entry name" value="Hemopexin-like_repeat"/>
</dbReference>
<dbReference type="CDD" id="cd04280">
    <property type="entry name" value="ZnMc_astacin_like"/>
    <property type="match status" value="1"/>
</dbReference>
<keyword evidence="2 3" id="KW-0482">Metalloprotease</keyword>
<dbReference type="GO" id="GO:0004222">
    <property type="term" value="F:metalloendopeptidase activity"/>
    <property type="evidence" value="ECO:0007669"/>
    <property type="project" value="UniProtKB-UniRule"/>
</dbReference>
<feature type="binding site" evidence="2">
    <location>
        <position position="179"/>
    </location>
    <ligand>
        <name>Zn(2+)</name>
        <dbReference type="ChEBI" id="CHEBI:29105"/>
        <note>catalytic</note>
    </ligand>
</feature>
<dbReference type="EC" id="3.4.24.-" evidence="3"/>
<feature type="chain" id="PRO_5008811139" description="Metalloendopeptidase" evidence="3">
    <location>
        <begin position="24"/>
        <end position="560"/>
    </location>
</feature>
<feature type="domain" description="Peptidase M12A" evidence="4">
    <location>
        <begin position="82"/>
        <end position="281"/>
    </location>
</feature>
<keyword evidence="6" id="KW-1185">Reference proteome</keyword>